<feature type="compositionally biased region" description="Low complexity" evidence="3">
    <location>
        <begin position="479"/>
        <end position="495"/>
    </location>
</feature>
<dbReference type="InterPro" id="IPR007193">
    <property type="entry name" value="Upf2/Nmd2_C"/>
</dbReference>
<feature type="region of interest" description="Disordered" evidence="3">
    <location>
        <begin position="1044"/>
        <end position="1068"/>
    </location>
</feature>
<dbReference type="InterPro" id="IPR039762">
    <property type="entry name" value="Nmd2/UPF2"/>
</dbReference>
<feature type="domain" description="MIF4G" evidence="4">
    <location>
        <begin position="503"/>
        <end position="697"/>
    </location>
</feature>
<dbReference type="Pfam" id="PF04050">
    <property type="entry name" value="Upf2"/>
    <property type="match status" value="1"/>
</dbReference>
<evidence type="ECO:0000256" key="3">
    <source>
        <dbReference type="SAM" id="MobiDB-lite"/>
    </source>
</evidence>
<gene>
    <name evidence="5" type="ORF">PHLCEN_2v10284</name>
</gene>
<protein>
    <recommendedName>
        <fullName evidence="4">MIF4G domain-containing protein</fullName>
    </recommendedName>
</protein>
<dbReference type="Pfam" id="PF02854">
    <property type="entry name" value="MIF4G"/>
    <property type="match status" value="2"/>
</dbReference>
<keyword evidence="2" id="KW-0963">Cytoplasm</keyword>
<dbReference type="SMART" id="SM00543">
    <property type="entry name" value="MIF4G"/>
    <property type="match status" value="2"/>
</dbReference>
<sequence length="1149" mass="129199">MDTGSGAGQINAKLDEESMRKAKRASLRDLNARPAGQESSRNLDSSLKRHTALTKRMRQSVGTENHDQILKDIESLSLEKYIDEMSGAVVEGVGRCKTEKDVWSAVEIISALHRRFPTIFTPALNSGLSAVLAPPSQATLSGLTPEQREKEDSSRISRQRPVLRVCAELALVDIIKDGPDRSGGEWMMKVIRQLLSNDPSLSSLPLLSTFLKAYSRPYLGIAPPASTAKQLSTATEPGNLSGEATKEANGVNGAFPALSKEEDELVEKDIRDRFKKMCEGYFESVSKKLVIEHDRLQDQDRRNHEAYIRSGEIFEDRQQAYEKMTKGYEKLLASCQTLSELLYLPLPKLKAASHKVDSIQIGGNTGSNLGGDIDLDEAARGGKWEDEEERRFFEDISDLKDYVPKGILGLEEDNESDSEETKEKKEKKEKERVEEEVRKLEEELAGMEVSGEGGEPTAPKTNGNSSAPDTEVDAEDDGTTTPTPGSPKTDPSDTPQLALQGPSQLLTALLARLPDATNRAFIDQAAVDFAFLNSKAARKRLIKFMGQTPKNRTDVLPHYSRLVATLNKYMPDIGTEVVALLDDEFRYLQRKKNVVKELADTRRKNVTFLSNLTKFRVVPPHIILHMFKVCLDDFSITNVENIAMLLEGCGRFLLRSEETRAPFSKMVELMRRKQSMQHLDQRQLLLLENAYYQCNPPERTARQEKERSPVEMFIRHLIYDVLTKKTIDKVLKLLRKLDWNDEAVYRTLHKVFTKPWKVKYGNIALLAMLTYDLQRYHAAFTISVVDQVLEDIRRGLEQNIYSINQRRVATIKYLGELYIYRLVGSSIVFDTLWTLVTFGHPEGRPLPGQACTIDMPDDFFRVRLVCVLLDTCGMCFDRGTQQKKLDSFLTFFQLYVLCKDPLPMDVDFMLSDSMEALRPKLVMFKTFEEAAVAVDEMFSVAFQNAGLATGDDSGEEEDEEEGERRDTNEEEDGEAAPLDSPVDERAPSPEAVLLKSSQEILGPSEDDDADFAKELAKMVTDNAETRKVDKKTALALWESTVPPPVMRKKKGEESEEGGEVAGGSSTDDSGIMKFTLFTKRGNKPQMRQLAIPAESALAIQTRTAQLQDKVEQQHLKKLVLDYEQREEAEELRALEARNRAGAIKIRYVG</sequence>
<keyword evidence="6" id="KW-1185">Reference proteome</keyword>
<feature type="domain" description="MIF4G" evidence="4">
    <location>
        <begin position="712"/>
        <end position="920"/>
    </location>
</feature>
<feature type="region of interest" description="Disordered" evidence="3">
    <location>
        <begin position="1"/>
        <end position="46"/>
    </location>
</feature>
<dbReference type="EMBL" id="MLYV02001050">
    <property type="protein sequence ID" value="PSR73926.1"/>
    <property type="molecule type" value="Genomic_DNA"/>
</dbReference>
<dbReference type="GO" id="GO:0003723">
    <property type="term" value="F:RNA binding"/>
    <property type="evidence" value="ECO:0007669"/>
    <property type="project" value="InterPro"/>
</dbReference>
<name>A0A2R6NPC3_9APHY</name>
<organism evidence="5 6">
    <name type="scientific">Hermanssonia centrifuga</name>
    <dbReference type="NCBI Taxonomy" id="98765"/>
    <lineage>
        <taxon>Eukaryota</taxon>
        <taxon>Fungi</taxon>
        <taxon>Dikarya</taxon>
        <taxon>Basidiomycota</taxon>
        <taxon>Agaricomycotina</taxon>
        <taxon>Agaricomycetes</taxon>
        <taxon>Polyporales</taxon>
        <taxon>Meruliaceae</taxon>
        <taxon>Hermanssonia</taxon>
    </lineage>
</organism>
<feature type="region of interest" description="Disordered" evidence="3">
    <location>
        <begin position="231"/>
        <end position="253"/>
    </location>
</feature>
<feature type="compositionally biased region" description="Basic and acidic residues" evidence="3">
    <location>
        <begin position="13"/>
        <end position="31"/>
    </location>
</feature>
<dbReference type="InterPro" id="IPR003890">
    <property type="entry name" value="MIF4G-like_typ-3"/>
</dbReference>
<dbReference type="OrthoDB" id="27832at2759"/>
<comment type="subcellular location">
    <subcellularLocation>
        <location evidence="1">Cytoplasm</location>
    </subcellularLocation>
</comment>
<accession>A0A2R6NPC3</accession>
<dbReference type="FunFam" id="1.25.40.180:FF:000037">
    <property type="entry name" value="Nonsense-mediated mRNA decay factor (Upf2)"/>
    <property type="match status" value="1"/>
</dbReference>
<feature type="compositionally biased region" description="Acidic residues" evidence="3">
    <location>
        <begin position="952"/>
        <end position="961"/>
    </location>
</feature>
<feature type="compositionally biased region" description="Basic and acidic residues" evidence="3">
    <location>
        <begin position="419"/>
        <end position="442"/>
    </location>
</feature>
<evidence type="ECO:0000259" key="4">
    <source>
        <dbReference type="SMART" id="SM00543"/>
    </source>
</evidence>
<evidence type="ECO:0000256" key="2">
    <source>
        <dbReference type="ARBA" id="ARBA00022490"/>
    </source>
</evidence>
<proteinExistence type="predicted"/>
<dbReference type="GO" id="GO:0000184">
    <property type="term" value="P:nuclear-transcribed mRNA catabolic process, nonsense-mediated decay"/>
    <property type="evidence" value="ECO:0007669"/>
    <property type="project" value="InterPro"/>
</dbReference>
<feature type="compositionally biased region" description="Polar residues" evidence="3">
    <location>
        <begin position="459"/>
        <end position="468"/>
    </location>
</feature>
<dbReference type="Gene3D" id="4.10.80.160">
    <property type="match status" value="1"/>
</dbReference>
<evidence type="ECO:0000256" key="1">
    <source>
        <dbReference type="ARBA" id="ARBA00004496"/>
    </source>
</evidence>
<comment type="caution">
    <text evidence="5">The sequence shown here is derived from an EMBL/GenBank/DDBJ whole genome shotgun (WGS) entry which is preliminary data.</text>
</comment>
<dbReference type="Proteomes" id="UP000186601">
    <property type="component" value="Unassembled WGS sequence"/>
</dbReference>
<dbReference type="GO" id="GO:0005737">
    <property type="term" value="C:cytoplasm"/>
    <property type="evidence" value="ECO:0007669"/>
    <property type="project" value="UniProtKB-SubCell"/>
</dbReference>
<feature type="region of interest" description="Disordered" evidence="3">
    <location>
        <begin position="408"/>
        <end position="498"/>
    </location>
</feature>
<dbReference type="STRING" id="98765.A0A2R6NPC3"/>
<reference evidence="5 6" key="1">
    <citation type="submission" date="2018-02" db="EMBL/GenBank/DDBJ databases">
        <title>Genome sequence of the basidiomycete white-rot fungus Phlebia centrifuga.</title>
        <authorList>
            <person name="Granchi Z."/>
            <person name="Peng M."/>
            <person name="de Vries R.P."/>
            <person name="Hilden K."/>
            <person name="Makela M.R."/>
            <person name="Grigoriev I."/>
            <person name="Riley R."/>
        </authorList>
    </citation>
    <scope>NUCLEOTIDE SEQUENCE [LARGE SCALE GENOMIC DNA]</scope>
    <source>
        <strain evidence="5 6">FBCC195</strain>
    </source>
</reference>
<dbReference type="Gene3D" id="1.25.40.180">
    <property type="match status" value="3"/>
</dbReference>
<dbReference type="PANTHER" id="PTHR12839">
    <property type="entry name" value="NONSENSE-MEDIATED MRNA DECAY PROTEIN 2 UP-FRAMESHIFT SUPPRESSOR 2"/>
    <property type="match status" value="1"/>
</dbReference>
<dbReference type="PANTHER" id="PTHR12839:SF7">
    <property type="entry name" value="REGULATOR OF NONSENSE TRANSCRIPTS 2"/>
    <property type="match status" value="1"/>
</dbReference>
<evidence type="ECO:0000313" key="5">
    <source>
        <dbReference type="EMBL" id="PSR73926.1"/>
    </source>
</evidence>
<feature type="region of interest" description="Disordered" evidence="3">
    <location>
        <begin position="946"/>
        <end position="985"/>
    </location>
</feature>
<dbReference type="GO" id="GO:0035145">
    <property type="term" value="C:exon-exon junction complex"/>
    <property type="evidence" value="ECO:0007669"/>
    <property type="project" value="TreeGrafter"/>
</dbReference>
<dbReference type="InterPro" id="IPR016024">
    <property type="entry name" value="ARM-type_fold"/>
</dbReference>
<dbReference type="AlphaFoldDB" id="A0A2R6NPC3"/>
<dbReference type="SUPFAM" id="SSF48371">
    <property type="entry name" value="ARM repeat"/>
    <property type="match status" value="2"/>
</dbReference>
<evidence type="ECO:0000313" key="6">
    <source>
        <dbReference type="Proteomes" id="UP000186601"/>
    </source>
</evidence>